<comment type="caution">
    <text evidence="9">Lacks conserved residue(s) required for the propagation of feature annotation.</text>
</comment>
<sequence>MSNPWCDHHDIAVVPGQDNSPSNMSNSDMEGDIERNGFDYAKRAQWLRAAVLDANDGLLSTAFLMIGVGAVRKDVKIVMMMLTGVAGLVGGACSMVIGEFVSV</sequence>
<evidence type="ECO:0000256" key="9">
    <source>
        <dbReference type="RuleBase" id="RU369115"/>
    </source>
</evidence>
<dbReference type="EMBL" id="JAYMYS010000003">
    <property type="protein sequence ID" value="KAK7401687.1"/>
    <property type="molecule type" value="Genomic_DNA"/>
</dbReference>
<reference evidence="11 12" key="1">
    <citation type="submission" date="2024-01" db="EMBL/GenBank/DDBJ databases">
        <title>The genomes of 5 underutilized Papilionoideae crops provide insights into root nodulation and disease resistanc.</title>
        <authorList>
            <person name="Jiang F."/>
        </authorList>
    </citation>
    <scope>NUCLEOTIDE SEQUENCE [LARGE SCALE GENOMIC DNA]</scope>
    <source>
        <strain evidence="11">DUOXIRENSHENG_FW03</strain>
        <tissue evidence="11">Leaves</tissue>
    </source>
</reference>
<evidence type="ECO:0000256" key="4">
    <source>
        <dbReference type="ARBA" id="ARBA00022554"/>
    </source>
</evidence>
<keyword evidence="4 9" id="KW-0926">Vacuole</keyword>
<keyword evidence="9" id="KW-0813">Transport</keyword>
<feature type="region of interest" description="Disordered" evidence="10">
    <location>
        <begin position="1"/>
        <end position="30"/>
    </location>
</feature>
<comment type="similarity">
    <text evidence="2 9">Belongs to the CCC1 family.</text>
</comment>
<keyword evidence="3" id="KW-0408">Iron</keyword>
<keyword evidence="3" id="KW-0410">Iron transport</keyword>
<feature type="compositionally biased region" description="Basic and acidic residues" evidence="10">
    <location>
        <begin position="1"/>
        <end position="11"/>
    </location>
</feature>
<keyword evidence="6 9" id="KW-1133">Transmembrane helix</keyword>
<organism evidence="11 12">
    <name type="scientific">Psophocarpus tetragonolobus</name>
    <name type="common">Winged bean</name>
    <name type="synonym">Dolichos tetragonolobus</name>
    <dbReference type="NCBI Taxonomy" id="3891"/>
    <lineage>
        <taxon>Eukaryota</taxon>
        <taxon>Viridiplantae</taxon>
        <taxon>Streptophyta</taxon>
        <taxon>Embryophyta</taxon>
        <taxon>Tracheophyta</taxon>
        <taxon>Spermatophyta</taxon>
        <taxon>Magnoliopsida</taxon>
        <taxon>eudicotyledons</taxon>
        <taxon>Gunneridae</taxon>
        <taxon>Pentapetalae</taxon>
        <taxon>rosids</taxon>
        <taxon>fabids</taxon>
        <taxon>Fabales</taxon>
        <taxon>Fabaceae</taxon>
        <taxon>Papilionoideae</taxon>
        <taxon>50 kb inversion clade</taxon>
        <taxon>NPAAA clade</taxon>
        <taxon>indigoferoid/millettioid clade</taxon>
        <taxon>Phaseoleae</taxon>
        <taxon>Psophocarpus</taxon>
    </lineage>
</organism>
<evidence type="ECO:0000256" key="2">
    <source>
        <dbReference type="ARBA" id="ARBA00007049"/>
    </source>
</evidence>
<accession>A0AAN9SR23</accession>
<comment type="caution">
    <text evidence="11">The sequence shown here is derived from an EMBL/GenBank/DDBJ whole genome shotgun (WGS) entry which is preliminary data.</text>
</comment>
<name>A0AAN9SR23_PSOTE</name>
<feature type="transmembrane region" description="Helical" evidence="9">
    <location>
        <begin position="50"/>
        <end position="71"/>
    </location>
</feature>
<dbReference type="PANTHER" id="PTHR31851">
    <property type="entry name" value="FE(2+)/MN(2+) TRANSPORTER PCL1"/>
    <property type="match status" value="1"/>
</dbReference>
<comment type="catalytic activity">
    <reaction evidence="8">
        <text>Fe(2+)(in) = Fe(2+)(out)</text>
        <dbReference type="Rhea" id="RHEA:28486"/>
        <dbReference type="ChEBI" id="CHEBI:29033"/>
    </reaction>
    <physiologicalReaction direction="left-to-right" evidence="8">
        <dbReference type="Rhea" id="RHEA:28487"/>
    </physiologicalReaction>
</comment>
<evidence type="ECO:0000256" key="7">
    <source>
        <dbReference type="ARBA" id="ARBA00023136"/>
    </source>
</evidence>
<dbReference type="GO" id="GO:0005384">
    <property type="term" value="F:manganese ion transmembrane transporter activity"/>
    <property type="evidence" value="ECO:0007669"/>
    <property type="project" value="InterPro"/>
</dbReference>
<protein>
    <recommendedName>
        <fullName evidence="9">Vacuolar iron transporter</fullName>
    </recommendedName>
</protein>
<dbReference type="Proteomes" id="UP001386955">
    <property type="component" value="Unassembled WGS sequence"/>
</dbReference>
<keyword evidence="7 9" id="KW-0472">Membrane</keyword>
<gene>
    <name evidence="11" type="ORF">VNO78_13361</name>
</gene>
<evidence type="ECO:0000256" key="6">
    <source>
        <dbReference type="ARBA" id="ARBA00022989"/>
    </source>
</evidence>
<evidence type="ECO:0000313" key="12">
    <source>
        <dbReference type="Proteomes" id="UP001386955"/>
    </source>
</evidence>
<evidence type="ECO:0000313" key="11">
    <source>
        <dbReference type="EMBL" id="KAK7401687.1"/>
    </source>
</evidence>
<proteinExistence type="inferred from homology"/>
<keyword evidence="5 9" id="KW-0812">Transmembrane</keyword>
<keyword evidence="9" id="KW-0406">Ion transport</keyword>
<comment type="subcellular location">
    <subcellularLocation>
        <location evidence="1 9">Vacuole membrane</location>
        <topology evidence="1 9">Multi-pass membrane protein</topology>
    </subcellularLocation>
</comment>
<evidence type="ECO:0000256" key="5">
    <source>
        <dbReference type="ARBA" id="ARBA00022692"/>
    </source>
</evidence>
<dbReference type="AlphaFoldDB" id="A0AAN9SR23"/>
<dbReference type="InterPro" id="IPR008217">
    <property type="entry name" value="Ccc1_fam"/>
</dbReference>
<dbReference type="GO" id="GO:0005774">
    <property type="term" value="C:vacuolar membrane"/>
    <property type="evidence" value="ECO:0007669"/>
    <property type="project" value="UniProtKB-SubCell"/>
</dbReference>
<feature type="compositionally biased region" description="Low complexity" evidence="10">
    <location>
        <begin position="18"/>
        <end position="28"/>
    </location>
</feature>
<comment type="function">
    <text evidence="9">Vacuolar Fe(2+) uptake transporter.</text>
</comment>
<dbReference type="GO" id="GO:0005381">
    <property type="term" value="F:iron ion transmembrane transporter activity"/>
    <property type="evidence" value="ECO:0007669"/>
    <property type="project" value="UniProtKB-UniRule"/>
</dbReference>
<evidence type="ECO:0000256" key="3">
    <source>
        <dbReference type="ARBA" id="ARBA00022496"/>
    </source>
</evidence>
<dbReference type="GO" id="GO:0030026">
    <property type="term" value="P:intracellular manganese ion homeostasis"/>
    <property type="evidence" value="ECO:0007669"/>
    <property type="project" value="InterPro"/>
</dbReference>
<evidence type="ECO:0000256" key="1">
    <source>
        <dbReference type="ARBA" id="ARBA00004128"/>
    </source>
</evidence>
<evidence type="ECO:0000256" key="8">
    <source>
        <dbReference type="ARBA" id="ARBA00044464"/>
    </source>
</evidence>
<dbReference type="Pfam" id="PF01988">
    <property type="entry name" value="VIT1"/>
    <property type="match status" value="1"/>
</dbReference>
<feature type="transmembrane region" description="Helical" evidence="9">
    <location>
        <begin position="77"/>
        <end position="101"/>
    </location>
</feature>
<dbReference type="GO" id="GO:0140315">
    <property type="term" value="F:iron ion sequestering activity"/>
    <property type="evidence" value="ECO:0007669"/>
    <property type="project" value="UniProtKB-UniRule"/>
</dbReference>
<keyword evidence="12" id="KW-1185">Reference proteome</keyword>
<evidence type="ECO:0000256" key="10">
    <source>
        <dbReference type="SAM" id="MobiDB-lite"/>
    </source>
</evidence>